<name>A0A917RIT4_9ACTN</name>
<comment type="caution">
    <text evidence="1">The sequence shown here is derived from an EMBL/GenBank/DDBJ whole genome shotgun (WGS) entry which is preliminary data.</text>
</comment>
<proteinExistence type="predicted"/>
<reference evidence="1" key="1">
    <citation type="journal article" date="2014" name="Int. J. Syst. Evol. Microbiol.">
        <title>Complete genome sequence of Corynebacterium casei LMG S-19264T (=DSM 44701T), isolated from a smear-ripened cheese.</title>
        <authorList>
            <consortium name="US DOE Joint Genome Institute (JGI-PGF)"/>
            <person name="Walter F."/>
            <person name="Albersmeier A."/>
            <person name="Kalinowski J."/>
            <person name="Ruckert C."/>
        </authorList>
    </citation>
    <scope>NUCLEOTIDE SEQUENCE</scope>
    <source>
        <strain evidence="1">JCM 13064</strain>
    </source>
</reference>
<gene>
    <name evidence="1" type="ORF">GCM10007964_60410</name>
</gene>
<sequence length="100" mass="10933">MGTADPVATTATAADHLWRLGELLRTRGLHVRVGATAGGVPQLIVISMTVPTLSEVIFAARGGDHWWFWWSWAERIAPVTDTQAAVALVCDALRPRRSDR</sequence>
<reference evidence="1" key="2">
    <citation type="submission" date="2020-09" db="EMBL/GenBank/DDBJ databases">
        <authorList>
            <person name="Sun Q."/>
            <person name="Ohkuma M."/>
        </authorList>
    </citation>
    <scope>NUCLEOTIDE SEQUENCE</scope>
    <source>
        <strain evidence="1">JCM 13064</strain>
    </source>
</reference>
<dbReference type="Proteomes" id="UP000645217">
    <property type="component" value="Unassembled WGS sequence"/>
</dbReference>
<dbReference type="RefSeq" id="WP_189166461.1">
    <property type="nucleotide sequence ID" value="NZ_BMNT01000040.1"/>
</dbReference>
<accession>A0A917RIT4</accession>
<protein>
    <submittedName>
        <fullName evidence="1">Uncharacterized protein</fullName>
    </submittedName>
</protein>
<dbReference type="AlphaFoldDB" id="A0A917RIT4"/>
<evidence type="ECO:0000313" key="1">
    <source>
        <dbReference type="EMBL" id="GGL10155.1"/>
    </source>
</evidence>
<organism evidence="1 2">
    <name type="scientific">Sphaerisporangium melleum</name>
    <dbReference type="NCBI Taxonomy" id="321316"/>
    <lineage>
        <taxon>Bacteria</taxon>
        <taxon>Bacillati</taxon>
        <taxon>Actinomycetota</taxon>
        <taxon>Actinomycetes</taxon>
        <taxon>Streptosporangiales</taxon>
        <taxon>Streptosporangiaceae</taxon>
        <taxon>Sphaerisporangium</taxon>
    </lineage>
</organism>
<evidence type="ECO:0000313" key="2">
    <source>
        <dbReference type="Proteomes" id="UP000645217"/>
    </source>
</evidence>
<dbReference type="EMBL" id="BMNT01000040">
    <property type="protein sequence ID" value="GGL10155.1"/>
    <property type="molecule type" value="Genomic_DNA"/>
</dbReference>
<keyword evidence="2" id="KW-1185">Reference proteome</keyword>